<keyword evidence="1" id="KW-0732">Signal</keyword>
<dbReference type="EMBL" id="CP094528">
    <property type="protein sequence ID" value="UOE42860.1"/>
    <property type="molecule type" value="Genomic_DNA"/>
</dbReference>
<sequence length="187" mass="19657">MPRTFHAITATTLACVLLLSGCAGEATPTSPPEPTATEAAPIFASDEEALDAAVTAFERYTEQSATILADSSIDTASIADTVAASFVDENVEQFETLRERGVHTTGVAQVSRPSLAERAETAGAAEVTIYVCVDVSPTRIFDSTGADITLPSRQEITPQQVFLVSSTDAPSTLVVKGVQLWSGKNFC</sequence>
<name>A0ABY4BUI2_9MICO</name>
<feature type="signal peptide" evidence="1">
    <location>
        <begin position="1"/>
        <end position="25"/>
    </location>
</feature>
<gene>
    <name evidence="2" type="ORF">MTO99_11745</name>
</gene>
<organism evidence="2 3">
    <name type="scientific">Agromyces larvae</name>
    <dbReference type="NCBI Taxonomy" id="2929802"/>
    <lineage>
        <taxon>Bacteria</taxon>
        <taxon>Bacillati</taxon>
        <taxon>Actinomycetota</taxon>
        <taxon>Actinomycetes</taxon>
        <taxon>Micrococcales</taxon>
        <taxon>Microbacteriaceae</taxon>
        <taxon>Agromyces</taxon>
    </lineage>
</organism>
<proteinExistence type="predicted"/>
<dbReference type="RefSeq" id="WP_243553793.1">
    <property type="nucleotide sequence ID" value="NZ_CP094528.1"/>
</dbReference>
<evidence type="ECO:0000313" key="2">
    <source>
        <dbReference type="EMBL" id="UOE42860.1"/>
    </source>
</evidence>
<reference evidence="2 3" key="1">
    <citation type="submission" date="2022-03" db="EMBL/GenBank/DDBJ databases">
        <title>Mucilaginibacter sp. isolated from the gut of Protaetia brevitarsis seulensis larvae.</title>
        <authorList>
            <person name="Won M."/>
            <person name="Kim S.-J."/>
            <person name="Kwon S.-W."/>
        </authorList>
    </citation>
    <scope>NUCLEOTIDE SEQUENCE [LARGE SCALE GENOMIC DNA]</scope>
    <source>
        <strain evidence="2 3">CFWR-12</strain>
    </source>
</reference>
<feature type="chain" id="PRO_5046879334" evidence="1">
    <location>
        <begin position="26"/>
        <end position="187"/>
    </location>
</feature>
<accession>A0ABY4BUI2</accession>
<dbReference type="Proteomes" id="UP000832097">
    <property type="component" value="Chromosome"/>
</dbReference>
<dbReference type="PROSITE" id="PS51257">
    <property type="entry name" value="PROKAR_LIPOPROTEIN"/>
    <property type="match status" value="1"/>
</dbReference>
<evidence type="ECO:0000313" key="3">
    <source>
        <dbReference type="Proteomes" id="UP000832097"/>
    </source>
</evidence>
<keyword evidence="3" id="KW-1185">Reference proteome</keyword>
<evidence type="ECO:0000256" key="1">
    <source>
        <dbReference type="SAM" id="SignalP"/>
    </source>
</evidence>
<protein>
    <submittedName>
        <fullName evidence="2">Uncharacterized protein</fullName>
    </submittedName>
</protein>